<evidence type="ECO:0000313" key="3">
    <source>
        <dbReference type="Proteomes" id="UP001518989"/>
    </source>
</evidence>
<name>A0ABS3KMY1_9PROT</name>
<evidence type="ECO:0000313" key="2">
    <source>
        <dbReference type="EMBL" id="MBO1077958.1"/>
    </source>
</evidence>
<keyword evidence="3" id="KW-1185">Reference proteome</keyword>
<evidence type="ECO:0000259" key="1">
    <source>
        <dbReference type="PROSITE" id="PS50943"/>
    </source>
</evidence>
<dbReference type="Proteomes" id="UP001518989">
    <property type="component" value="Unassembled WGS sequence"/>
</dbReference>
<reference evidence="2 3" key="1">
    <citation type="submission" date="2020-09" db="EMBL/GenBank/DDBJ databases">
        <title>Roseomonas.</title>
        <authorList>
            <person name="Zhu W."/>
        </authorList>
    </citation>
    <scope>NUCLEOTIDE SEQUENCE [LARGE SCALE GENOMIC DNA]</scope>
    <source>
        <strain evidence="2 3">573</strain>
    </source>
</reference>
<gene>
    <name evidence="2" type="ORF">IAI61_02860</name>
</gene>
<sequence>MEIEIPPMLERIENRLERLDTAPQEAFRLAGLPEDFPQRLRDGRAPVPRGKRLVALAEALGTSVSYLVGLDPDTEPPSELLEEDQASLGLLAGDEEALLRAYRRLDVPGKAAIVQVVVRMAGPEPEEPAKAKARASRRL</sequence>
<dbReference type="InterPro" id="IPR001387">
    <property type="entry name" value="Cro/C1-type_HTH"/>
</dbReference>
<feature type="domain" description="HTH cro/C1-type" evidence="1">
    <location>
        <begin position="43"/>
        <end position="67"/>
    </location>
</feature>
<proteinExistence type="predicted"/>
<organism evidence="2 3">
    <name type="scientific">Roseomonas haemaphysalidis</name>
    <dbReference type="NCBI Taxonomy" id="2768162"/>
    <lineage>
        <taxon>Bacteria</taxon>
        <taxon>Pseudomonadati</taxon>
        <taxon>Pseudomonadota</taxon>
        <taxon>Alphaproteobacteria</taxon>
        <taxon>Acetobacterales</taxon>
        <taxon>Roseomonadaceae</taxon>
        <taxon>Roseomonas</taxon>
    </lineage>
</organism>
<accession>A0ABS3KMY1</accession>
<dbReference type="RefSeq" id="WP_207415347.1">
    <property type="nucleotide sequence ID" value="NZ_CP061179.1"/>
</dbReference>
<dbReference type="EMBL" id="JACTNG010000001">
    <property type="protein sequence ID" value="MBO1077958.1"/>
    <property type="molecule type" value="Genomic_DNA"/>
</dbReference>
<dbReference type="InterPro" id="IPR010982">
    <property type="entry name" value="Lambda_DNA-bd_dom_sf"/>
</dbReference>
<dbReference type="PROSITE" id="PS50943">
    <property type="entry name" value="HTH_CROC1"/>
    <property type="match status" value="1"/>
</dbReference>
<protein>
    <recommendedName>
        <fullName evidence="1">HTH cro/C1-type domain-containing protein</fullName>
    </recommendedName>
</protein>
<dbReference type="Gene3D" id="1.10.260.40">
    <property type="entry name" value="lambda repressor-like DNA-binding domains"/>
    <property type="match status" value="1"/>
</dbReference>
<comment type="caution">
    <text evidence="2">The sequence shown here is derived from an EMBL/GenBank/DDBJ whole genome shotgun (WGS) entry which is preliminary data.</text>
</comment>